<sequence length="203" mass="23842">MTNYNSQVDEYISKSADFAKPILEHWRKLVHEACPDVVETIKWGYPHFDYKNDFMGVIAARKDYCTFTFVKSELMKDERLKDSKSQKPEARFLGRISKLSDLPSDKEFISFINEAMQLNDKGEKVVKPKSDKPKVLETPDYLIKRLESNPKAKEVFDSKSDSFRKEYIGWIADAKTEATREKRMNEAIEWISEGKSRYWKYAK</sequence>
<dbReference type="RefSeq" id="WP_176005248.1">
    <property type="nucleotide sequence ID" value="NZ_JABWMI010000006.1"/>
</dbReference>
<proteinExistence type="predicted"/>
<dbReference type="EMBL" id="JACBJI010000002">
    <property type="protein sequence ID" value="NYA70438.1"/>
    <property type="molecule type" value="Genomic_DNA"/>
</dbReference>
<evidence type="ECO:0000313" key="2">
    <source>
        <dbReference type="EMBL" id="NYA70438.1"/>
    </source>
</evidence>
<evidence type="ECO:0000313" key="3">
    <source>
        <dbReference type="Proteomes" id="UP000535020"/>
    </source>
</evidence>
<reference evidence="2 3" key="1">
    <citation type="submission" date="2020-07" db="EMBL/GenBank/DDBJ databases">
        <authorList>
            <person name="Sun Q."/>
        </authorList>
    </citation>
    <scope>NUCLEOTIDE SEQUENCE [LARGE SCALE GENOMIC DNA]</scope>
    <source>
        <strain evidence="2 3">MAH-1</strain>
    </source>
</reference>
<dbReference type="Gene3D" id="3.90.1150.200">
    <property type="match status" value="1"/>
</dbReference>
<dbReference type="Proteomes" id="UP000535020">
    <property type="component" value="Unassembled WGS sequence"/>
</dbReference>
<gene>
    <name evidence="2" type="ORF">HZF10_05860</name>
</gene>
<protein>
    <submittedName>
        <fullName evidence="2">YdeI/OmpD-associated family protein</fullName>
    </submittedName>
</protein>
<dbReference type="Pfam" id="PF13376">
    <property type="entry name" value="OmdA"/>
    <property type="match status" value="1"/>
</dbReference>
<accession>A0A7Y8Y220</accession>
<organism evidence="2 3">
    <name type="scientific">Flavobacterium agri</name>
    <dbReference type="NCBI Taxonomy" id="2743471"/>
    <lineage>
        <taxon>Bacteria</taxon>
        <taxon>Pseudomonadati</taxon>
        <taxon>Bacteroidota</taxon>
        <taxon>Flavobacteriia</taxon>
        <taxon>Flavobacteriales</taxon>
        <taxon>Flavobacteriaceae</taxon>
        <taxon>Flavobacterium</taxon>
    </lineage>
</organism>
<dbReference type="Pfam" id="PF18899">
    <property type="entry name" value="DUF5655"/>
    <property type="match status" value="1"/>
</dbReference>
<dbReference type="InterPro" id="IPR043714">
    <property type="entry name" value="DUF5655"/>
</dbReference>
<name>A0A7Y8Y220_9FLAO</name>
<keyword evidence="3" id="KW-1185">Reference proteome</keyword>
<feature type="domain" description="DUF5655" evidence="1">
    <location>
        <begin position="8"/>
        <end position="119"/>
    </location>
</feature>
<dbReference type="SUPFAM" id="SSF159888">
    <property type="entry name" value="YdhG-like"/>
    <property type="match status" value="1"/>
</dbReference>
<dbReference type="AlphaFoldDB" id="A0A7Y8Y220"/>
<evidence type="ECO:0000259" key="1">
    <source>
        <dbReference type="Pfam" id="PF18899"/>
    </source>
</evidence>
<comment type="caution">
    <text evidence="2">The sequence shown here is derived from an EMBL/GenBank/DDBJ whole genome shotgun (WGS) entry which is preliminary data.</text>
</comment>